<dbReference type="Pfam" id="PF23314">
    <property type="entry name" value="TASOR_alpha-beta"/>
    <property type="match status" value="1"/>
</dbReference>
<dbReference type="PANTHER" id="PTHR16207:SF10">
    <property type="entry name" value="PROTEIN TASOR 2"/>
    <property type="match status" value="1"/>
</dbReference>
<evidence type="ECO:0000313" key="4">
    <source>
        <dbReference type="EMBL" id="MBN3275991.1"/>
    </source>
</evidence>
<gene>
    <name evidence="4" type="primary">Fam208b</name>
    <name evidence="4" type="ORF">GTO93_0001475</name>
</gene>
<protein>
    <submittedName>
        <fullName evidence="4">F208B protein</fullName>
    </submittedName>
</protein>
<dbReference type="InterPro" id="IPR046432">
    <property type="entry name" value="TASOR"/>
</dbReference>
<feature type="non-terminal residue" evidence="4">
    <location>
        <position position="1"/>
    </location>
</feature>
<organism evidence="4 5">
    <name type="scientific">Polyodon spathula</name>
    <name type="common">North American paddlefish</name>
    <name type="synonym">Squalus spathula</name>
    <dbReference type="NCBI Taxonomy" id="7913"/>
    <lineage>
        <taxon>Eukaryota</taxon>
        <taxon>Metazoa</taxon>
        <taxon>Chordata</taxon>
        <taxon>Craniata</taxon>
        <taxon>Vertebrata</taxon>
        <taxon>Euteleostomi</taxon>
        <taxon>Actinopterygii</taxon>
        <taxon>Chondrostei</taxon>
        <taxon>Acipenseriformes</taxon>
        <taxon>Polyodontidae</taxon>
        <taxon>Polyodon</taxon>
    </lineage>
</organism>
<name>A0ABS2XPS1_POLSP</name>
<sequence>MLDFERNTRLSQPSDALNLLADLALGSSTSGTTHAVQSKETSYVSENMNTSACQENVSMTDKHVQSHTVLVCEAELGPTSLDNCETLRQALLSSNIHLNLPRTEFPQGLPVTEELILGVIVKEHSYSQPSSVLMDLTDQPPLVSTNSAGSSKAESENVNEVALVGRVAPFIHQQQPFYDCQKSKKDPSFSQNMQESSCVKAGLSRVVFEVNGILKVTREWKENYEFALDSKYSNDPLDKCVTRALHGPWNFNIEETFEQVHLILHMWIGLFYSKSTLRFFQTDTVQSNDQKCIFQISPPKSVTQRAPLARSCDSQIKPQSLQVTPVIQKAVKEPDMKALDQGEQSNEALDLAETNYEALDLTVPKNTKNMIPHSTSEQVPSEAPEESWVRNYSDGQNEDVNYTQLHDTNTTKAWSTAGEYSNKDCRANAELHKETEEEDEDEDGNTGVSYMYPSRFLDTDKEYVELCNKATNLCITKGKPYNGAQRSLIDDWMKRIALVAVPVNERTTKRTCIQAQKLVHIYTADPEGKEKKMCKKDEKSCNLIAALRTEKDNTISQPMETITNSGGTVAVTHSDNGEDINIQSSKMKELLDRNENQKVECLSVPGVSENFLPNESVVEQKMHRENESSCNSTAAPRTEKENTISEPTETVENSGEAVAAMHCDNGEAVSMQSPMMEQLLERIENQREAILSDTEVKDSLSSDESVMEQNMCREKESSWSLTEAPRSGKDDIISEPSEIVGSFDVAVAVMHREHGGDINNQSSQMDEFLDGSENQREEMLSHPDVYEDISSDESVVAQKIWRENESSWIIVAVPRREKEYTISEPIETITNSVGTVAVEHSDNGEDTNIQSPKTNELRDRNENQKDKCLSVPEVNKNLSPGESVVEQKIHRENESSWILTKAPRSEKDDIISEPVTDSGRTLDVLHSEPVSHFRKEDLCSDSEEASSIVCSTVFDQNRAFRKTQTELVGNVEENEGGIKVHISNRRKQHTSRTYLQNMMNVDSLSTSSVVHITDCWGSQKTYANFSIVKPRDNACARTVQNMQKENRQLQGFNFLKAWEEMHYTEPDLTQNTLDREYLCFSDKLNQITKMNKHTDLSKASHVNGRAVSPLTITFSDFDVVSDDSLQTTYLPLRNHQITVDMPQRTAIQEANKINKFGNKVTLPHLKKLTFVKDMRGQQCEISDVTTKCYQSHMSSMNNVCSGKRKELDLGTTSTDSRNRTKDFLQSSTRKPLPFQKVIDHSCTGLHQNLNAVVKGAFKTKFKFYIIETKTDEFFENVKKILKKEGHAEVQLSYFDQPDECPSGPLIIIIRNEDICTHVHRIPHLVDLKKVPSVLFAGIDSIDDVLSFNYQELFNRGGFVVCDGAVLEGLELEHLKEIASVLEELNQQGRWKWWLHYKDSKMLKENGRTVSPGHAKKFFMNCCQEAGIMEVLPYHECDLISQGKPEYLNCMLRLQVQHITARFAVFITDEADEAYGNNGLLAMDINTFLTHFRTLKY</sequence>
<keyword evidence="5" id="KW-1185">Reference proteome</keyword>
<proteinExistence type="predicted"/>
<dbReference type="InterPro" id="IPR056243">
    <property type="entry name" value="TASOR_ab_dom"/>
</dbReference>
<feature type="region of interest" description="Disordered" evidence="1">
    <location>
        <begin position="622"/>
        <end position="653"/>
    </location>
</feature>
<dbReference type="Pfam" id="PF24630">
    <property type="entry name" value="PIN_TASOR"/>
    <property type="match status" value="1"/>
</dbReference>
<feature type="region of interest" description="Disordered" evidence="1">
    <location>
        <begin position="841"/>
        <end position="862"/>
    </location>
</feature>
<reference evidence="4" key="1">
    <citation type="journal article" date="2021" name="Cell">
        <title>Tracing the genetic footprints of vertebrate landing in non-teleost ray-finned fishes.</title>
        <authorList>
            <person name="Bi X."/>
            <person name="Wang K."/>
            <person name="Yang L."/>
            <person name="Pan H."/>
            <person name="Jiang H."/>
            <person name="Wei Q."/>
            <person name="Fang M."/>
            <person name="Yu H."/>
            <person name="Zhu C."/>
            <person name="Cai Y."/>
            <person name="He Y."/>
            <person name="Gan X."/>
            <person name="Zeng H."/>
            <person name="Yu D."/>
            <person name="Zhu Y."/>
            <person name="Jiang H."/>
            <person name="Qiu Q."/>
            <person name="Yang H."/>
            <person name="Zhang Y.E."/>
            <person name="Wang W."/>
            <person name="Zhu M."/>
            <person name="He S."/>
            <person name="Zhang G."/>
        </authorList>
    </citation>
    <scope>NUCLEOTIDE SEQUENCE</scope>
    <source>
        <strain evidence="4">Pddl_001</strain>
    </source>
</reference>
<feature type="non-terminal residue" evidence="4">
    <location>
        <position position="1496"/>
    </location>
</feature>
<feature type="domain" description="TASOR PIN" evidence="3">
    <location>
        <begin position="1357"/>
        <end position="1493"/>
    </location>
</feature>
<dbReference type="EMBL" id="JAAWVQ010055767">
    <property type="protein sequence ID" value="MBN3275991.1"/>
    <property type="molecule type" value="Genomic_DNA"/>
</dbReference>
<dbReference type="PANTHER" id="PTHR16207">
    <property type="entry name" value="SET DOMAIN-CONTAINING PROTEIN"/>
    <property type="match status" value="1"/>
</dbReference>
<dbReference type="InterPro" id="IPR056242">
    <property type="entry name" value="PIN_TASOR"/>
</dbReference>
<evidence type="ECO:0000313" key="5">
    <source>
        <dbReference type="Proteomes" id="UP001166093"/>
    </source>
</evidence>
<accession>A0ABS2XPS1</accession>
<evidence type="ECO:0000259" key="3">
    <source>
        <dbReference type="Pfam" id="PF24630"/>
    </source>
</evidence>
<comment type="caution">
    <text evidence="4">The sequence shown here is derived from an EMBL/GenBank/DDBJ whole genome shotgun (WGS) entry which is preliminary data.</text>
</comment>
<feature type="compositionally biased region" description="Polar residues" evidence="1">
    <location>
        <begin position="644"/>
        <end position="653"/>
    </location>
</feature>
<dbReference type="Proteomes" id="UP001166093">
    <property type="component" value="Unassembled WGS sequence"/>
</dbReference>
<evidence type="ECO:0000256" key="1">
    <source>
        <dbReference type="SAM" id="MobiDB-lite"/>
    </source>
</evidence>
<feature type="region of interest" description="Disordered" evidence="1">
    <location>
        <begin position="713"/>
        <end position="733"/>
    </location>
</feature>
<evidence type="ECO:0000259" key="2">
    <source>
        <dbReference type="Pfam" id="PF23314"/>
    </source>
</evidence>
<feature type="domain" description="TASOR alpha/beta" evidence="2">
    <location>
        <begin position="1258"/>
        <end position="1353"/>
    </location>
</feature>